<dbReference type="GO" id="GO:1990862">
    <property type="term" value="C:nuclear membrane complex Bqt3-Bqt4"/>
    <property type="evidence" value="ECO:0007669"/>
    <property type="project" value="InterPro"/>
</dbReference>
<dbReference type="Proteomes" id="UP000799764">
    <property type="component" value="Unassembled WGS sequence"/>
</dbReference>
<evidence type="ECO:0000313" key="6">
    <source>
        <dbReference type="EMBL" id="KAF2451277.1"/>
    </source>
</evidence>
<evidence type="ECO:0000256" key="1">
    <source>
        <dbReference type="ARBA" id="ARBA00022969"/>
    </source>
</evidence>
<evidence type="ECO:0000313" key="7">
    <source>
        <dbReference type="Proteomes" id="UP000799764"/>
    </source>
</evidence>
<dbReference type="GO" id="GO:0044820">
    <property type="term" value="P:mitotic telomere tethering at nuclear periphery"/>
    <property type="evidence" value="ECO:0007669"/>
    <property type="project" value="TreeGrafter"/>
</dbReference>
<evidence type="ECO:0000256" key="2">
    <source>
        <dbReference type="ARBA" id="ARBA00023321"/>
    </source>
</evidence>
<keyword evidence="4" id="KW-0472">Membrane</keyword>
<dbReference type="SUPFAM" id="SSF54616">
    <property type="entry name" value="DNA-binding domain of Mlu1-box binding protein MBP1"/>
    <property type="match status" value="1"/>
</dbReference>
<dbReference type="EMBL" id="MU001492">
    <property type="protein sequence ID" value="KAF2451277.1"/>
    <property type="molecule type" value="Genomic_DNA"/>
</dbReference>
<keyword evidence="2" id="KW-0183">Conidiation</keyword>
<keyword evidence="4" id="KW-1133">Transmembrane helix</keyword>
<feature type="transmembrane region" description="Helical" evidence="4">
    <location>
        <begin position="388"/>
        <end position="409"/>
    </location>
</feature>
<dbReference type="Gene3D" id="3.10.260.10">
    <property type="entry name" value="Transcription regulator HTH, APSES-type DNA-binding domain"/>
    <property type="match status" value="1"/>
</dbReference>
<comment type="caution">
    <text evidence="6">The sequence shown here is derived from an EMBL/GenBank/DDBJ whole genome shotgun (WGS) entry which is preliminary data.</text>
</comment>
<dbReference type="PANTHER" id="PTHR38044:SF1">
    <property type="entry name" value="BOUQUET FORMATION PROTEIN 4"/>
    <property type="match status" value="1"/>
</dbReference>
<dbReference type="OrthoDB" id="5346159at2759"/>
<keyword evidence="4" id="KW-0812">Transmembrane</keyword>
<proteinExistence type="predicted"/>
<dbReference type="GO" id="GO:0048315">
    <property type="term" value="P:conidium formation"/>
    <property type="evidence" value="ECO:0007669"/>
    <property type="project" value="UniProtKB-KW"/>
</dbReference>
<dbReference type="InterPro" id="IPR036887">
    <property type="entry name" value="HTH_APSES_sf"/>
</dbReference>
<organism evidence="6 7">
    <name type="scientific">Karstenula rhodostoma CBS 690.94</name>
    <dbReference type="NCBI Taxonomy" id="1392251"/>
    <lineage>
        <taxon>Eukaryota</taxon>
        <taxon>Fungi</taxon>
        <taxon>Dikarya</taxon>
        <taxon>Ascomycota</taxon>
        <taxon>Pezizomycotina</taxon>
        <taxon>Dothideomycetes</taxon>
        <taxon>Pleosporomycetidae</taxon>
        <taxon>Pleosporales</taxon>
        <taxon>Massarineae</taxon>
        <taxon>Didymosphaeriaceae</taxon>
        <taxon>Karstenula</taxon>
    </lineage>
</organism>
<evidence type="ECO:0000256" key="4">
    <source>
        <dbReference type="SAM" id="Phobius"/>
    </source>
</evidence>
<evidence type="ECO:0000256" key="3">
    <source>
        <dbReference type="SAM" id="MobiDB-lite"/>
    </source>
</evidence>
<gene>
    <name evidence="6" type="ORF">P171DRAFT_3084</name>
</gene>
<feature type="domain" description="HTH APSES-type" evidence="5">
    <location>
        <begin position="63"/>
        <end position="173"/>
    </location>
</feature>
<keyword evidence="7" id="KW-1185">Reference proteome</keyword>
<accession>A0A9P4PW31</accession>
<dbReference type="SMART" id="SM01252">
    <property type="entry name" value="KilA-N"/>
    <property type="match status" value="1"/>
</dbReference>
<protein>
    <recommendedName>
        <fullName evidence="5">HTH APSES-type domain-containing protein</fullName>
    </recommendedName>
</protein>
<dbReference type="InterPro" id="IPR037548">
    <property type="entry name" value="Bqt4"/>
</dbReference>
<name>A0A9P4PW31_9PLEO</name>
<dbReference type="PANTHER" id="PTHR38044">
    <property type="entry name" value="BOUQUET FORMATION PROTEIN 4"/>
    <property type="match status" value="1"/>
</dbReference>
<dbReference type="GO" id="GO:0030435">
    <property type="term" value="P:sporulation resulting in formation of a cellular spore"/>
    <property type="evidence" value="ECO:0007669"/>
    <property type="project" value="UniProtKB-KW"/>
</dbReference>
<dbReference type="PROSITE" id="PS51299">
    <property type="entry name" value="HTH_APSES"/>
    <property type="match status" value="1"/>
</dbReference>
<feature type="region of interest" description="Disordered" evidence="3">
    <location>
        <begin position="181"/>
        <end position="238"/>
    </location>
</feature>
<dbReference type="AlphaFoldDB" id="A0A9P4PW31"/>
<keyword evidence="1" id="KW-0749">Sporulation</keyword>
<evidence type="ECO:0000259" key="5">
    <source>
        <dbReference type="PROSITE" id="PS51299"/>
    </source>
</evidence>
<dbReference type="GO" id="GO:0003677">
    <property type="term" value="F:DNA binding"/>
    <property type="evidence" value="ECO:0007669"/>
    <property type="project" value="InterPro"/>
</dbReference>
<dbReference type="InterPro" id="IPR018004">
    <property type="entry name" value="KilA/APSES_HTH"/>
</dbReference>
<dbReference type="InterPro" id="IPR003163">
    <property type="entry name" value="Tscrpt_reg_HTH_APSES-type"/>
</dbReference>
<sequence>MVSRRVLPVERNPLVAPENSPSIEILVDRRRLGQTQLNVKIPNVSNVKGADKGTFDYAHLRVPLPKDLSGSEIFALKNTASYPESYFLMRRSSDGYISATGMFKAAFPWALLKEEEAERVHHKKFHSAGPEEVAGSVWLAPEEALALSEEYGMRRWIDALLDPTPIEKGNKDKHTTHIQMPPRFDPSAVPSASFEAPKLRASTRARSTRSASPSKMATPSRKIATPRKPRAKKATEVVQTEEMEVVETATGAAAGALQNSIENGTALSAPSDGEAKDETVRIEVQETIEQDGDVETKTTNVKVDVPADHPELREPEDPAELIKQARAMVEEANKLDGVDATKGVVSKRKAEELGEDEAAALPLRPAKLARTHSTIEQKHAKEKVTRRALVGVAVMGAITTAVSYFAGFAA</sequence>
<reference evidence="6" key="1">
    <citation type="journal article" date="2020" name="Stud. Mycol.">
        <title>101 Dothideomycetes genomes: a test case for predicting lifestyles and emergence of pathogens.</title>
        <authorList>
            <person name="Haridas S."/>
            <person name="Albert R."/>
            <person name="Binder M."/>
            <person name="Bloem J."/>
            <person name="Labutti K."/>
            <person name="Salamov A."/>
            <person name="Andreopoulos B."/>
            <person name="Baker S."/>
            <person name="Barry K."/>
            <person name="Bills G."/>
            <person name="Bluhm B."/>
            <person name="Cannon C."/>
            <person name="Castanera R."/>
            <person name="Culley D."/>
            <person name="Daum C."/>
            <person name="Ezra D."/>
            <person name="Gonzalez J."/>
            <person name="Henrissat B."/>
            <person name="Kuo A."/>
            <person name="Liang C."/>
            <person name="Lipzen A."/>
            <person name="Lutzoni F."/>
            <person name="Magnuson J."/>
            <person name="Mondo S."/>
            <person name="Nolan M."/>
            <person name="Ohm R."/>
            <person name="Pangilinan J."/>
            <person name="Park H.-J."/>
            <person name="Ramirez L."/>
            <person name="Alfaro M."/>
            <person name="Sun H."/>
            <person name="Tritt A."/>
            <person name="Yoshinaga Y."/>
            <person name="Zwiers L.-H."/>
            <person name="Turgeon B."/>
            <person name="Goodwin S."/>
            <person name="Spatafora J."/>
            <person name="Crous P."/>
            <person name="Grigoriev I."/>
        </authorList>
    </citation>
    <scope>NUCLEOTIDE SEQUENCE</scope>
    <source>
        <strain evidence="6">CBS 690.94</strain>
    </source>
</reference>
<dbReference type="GO" id="GO:0070197">
    <property type="term" value="P:meiotic attachment of telomere to nuclear envelope"/>
    <property type="evidence" value="ECO:0007669"/>
    <property type="project" value="InterPro"/>
</dbReference>